<feature type="region of interest" description="Disordered" evidence="1">
    <location>
        <begin position="1"/>
        <end position="21"/>
    </location>
</feature>
<feature type="domain" description="Antitoxin Xre/MbcA/ParS-like toxin-binding" evidence="2">
    <location>
        <begin position="85"/>
        <end position="137"/>
    </location>
</feature>
<organism evidence="4 5">
    <name type="scientific">Marinibaculum pumilum</name>
    <dbReference type="NCBI Taxonomy" id="1766165"/>
    <lineage>
        <taxon>Bacteria</taxon>
        <taxon>Pseudomonadati</taxon>
        <taxon>Pseudomonadota</taxon>
        <taxon>Alphaproteobacteria</taxon>
        <taxon>Rhodospirillales</taxon>
        <taxon>Rhodospirillaceae</taxon>
        <taxon>Marinibaculum</taxon>
    </lineage>
</organism>
<dbReference type="Pfam" id="PF09722">
    <property type="entry name" value="Xre_MbcA_ParS_C"/>
    <property type="match status" value="1"/>
</dbReference>
<accession>A0ABV7L9Y7</accession>
<dbReference type="EMBL" id="JBHRTR010000054">
    <property type="protein sequence ID" value="MFC3231294.1"/>
    <property type="molecule type" value="Genomic_DNA"/>
</dbReference>
<dbReference type="InterPro" id="IPR046847">
    <property type="entry name" value="Xre-like_HTH"/>
</dbReference>
<evidence type="ECO:0000313" key="4">
    <source>
        <dbReference type="EMBL" id="MFC3231294.1"/>
    </source>
</evidence>
<protein>
    <submittedName>
        <fullName evidence="4">Antitoxin Xre-like helix-turn-helix domain-containing protein</fullName>
    </submittedName>
</protein>
<evidence type="ECO:0000313" key="5">
    <source>
        <dbReference type="Proteomes" id="UP001595528"/>
    </source>
</evidence>
<reference evidence="5" key="1">
    <citation type="journal article" date="2019" name="Int. J. Syst. Evol. Microbiol.">
        <title>The Global Catalogue of Microorganisms (GCM) 10K type strain sequencing project: providing services to taxonomists for standard genome sequencing and annotation.</title>
        <authorList>
            <consortium name="The Broad Institute Genomics Platform"/>
            <consortium name="The Broad Institute Genome Sequencing Center for Infectious Disease"/>
            <person name="Wu L."/>
            <person name="Ma J."/>
        </authorList>
    </citation>
    <scope>NUCLEOTIDE SEQUENCE [LARGE SCALE GENOMIC DNA]</scope>
    <source>
        <strain evidence="5">KCTC 42964</strain>
    </source>
</reference>
<comment type="caution">
    <text evidence="4">The sequence shown here is derived from an EMBL/GenBank/DDBJ whole genome shotgun (WGS) entry which is preliminary data.</text>
</comment>
<evidence type="ECO:0000259" key="3">
    <source>
        <dbReference type="Pfam" id="PF20432"/>
    </source>
</evidence>
<dbReference type="RefSeq" id="WP_379906764.1">
    <property type="nucleotide sequence ID" value="NZ_JBHRTR010000054.1"/>
</dbReference>
<dbReference type="Proteomes" id="UP001595528">
    <property type="component" value="Unassembled WGS sequence"/>
</dbReference>
<proteinExistence type="predicted"/>
<feature type="domain" description="Antitoxin Xre-like helix-turn-helix" evidence="3">
    <location>
        <begin position="19"/>
        <end position="81"/>
    </location>
</feature>
<name>A0ABV7L9Y7_9PROT</name>
<dbReference type="Pfam" id="PF20432">
    <property type="entry name" value="Xre-like-HTH"/>
    <property type="match status" value="1"/>
</dbReference>
<evidence type="ECO:0000259" key="2">
    <source>
        <dbReference type="Pfam" id="PF09722"/>
    </source>
</evidence>
<gene>
    <name evidence="4" type="ORF">ACFOGJ_28860</name>
</gene>
<dbReference type="InterPro" id="IPR024467">
    <property type="entry name" value="Xre/MbcA/ParS-like_toxin-bd"/>
</dbReference>
<sequence>MSELRQVEGTRASPDDGPITDVEGAAMARAAVNLFRRWRLTEEQACILLGGISQRTFARWKAGEVGRLSRDLKARLSNLMGIHKALRIIFRDPRRAYDWVHQPNAAYGGRAALDVMLGGELTDIMRVRRYLDAERGGW</sequence>
<evidence type="ECO:0000256" key="1">
    <source>
        <dbReference type="SAM" id="MobiDB-lite"/>
    </source>
</evidence>
<keyword evidence="5" id="KW-1185">Reference proteome</keyword>